<dbReference type="PANTHER" id="PTHR38479">
    <property type="entry name" value="LMO0824 PROTEIN"/>
    <property type="match status" value="1"/>
</dbReference>
<dbReference type="PANTHER" id="PTHR38479:SF2">
    <property type="entry name" value="WINGED HELIX DNA-BINDING DOMAIN-CONTAINING PROTEIN"/>
    <property type="match status" value="1"/>
</dbReference>
<accession>A0A927J018</accession>
<dbReference type="Pfam" id="PF06224">
    <property type="entry name" value="AlkZ-like"/>
    <property type="match status" value="1"/>
</dbReference>
<dbReference type="EMBL" id="JACYHB010000005">
    <property type="protein sequence ID" value="MBD8079058.1"/>
    <property type="molecule type" value="Genomic_DNA"/>
</dbReference>
<reference evidence="1" key="1">
    <citation type="journal article" date="2018" name="Curr. Microbiol.">
        <title>Cellulosimicrobium arenosum sp. nov., Isolated from Marine Sediment Sand.</title>
        <authorList>
            <person name="Oh M."/>
            <person name="Kim J.H."/>
            <person name="Yoon J.H."/>
            <person name="Schumann P."/>
            <person name="Kim W."/>
        </authorList>
    </citation>
    <scope>NUCLEOTIDE SEQUENCE</scope>
    <source>
        <strain evidence="1">KCTC 49039</strain>
    </source>
</reference>
<dbReference type="InterPro" id="IPR009351">
    <property type="entry name" value="AlkZ-like"/>
</dbReference>
<comment type="caution">
    <text evidence="1">The sequence shown here is derived from an EMBL/GenBank/DDBJ whole genome shotgun (WGS) entry which is preliminary data.</text>
</comment>
<sequence length="423" mass="45517">MRISVGQRRLVLVSRQLALGSAQQGLPAARDVEDVVDRLVALHATDAPSVYLSVLARVPGLTLDDVRAALYDRRTVVKVLAMRRTMFVVRRDVVPVVHAAAAAAVARRLRTRLLKELATLSTDPPVPDAAAFLAATEQQVHTALTDHGPLDGASLSRAVPALRTAFLPTTDKSWDVRRTMTSQLMALLSAEGSVVRGEPRGSWSSNRHLWSPMTDWFPGGIPELDEAAARVELARAWLAAFGPATERDLQWWTGWNLGQTRAALAALDLREVDLEVGAPDGEGESAVAPGVMLAGEAGEVTLDLMSDAAASATVEGHVALLPTLDPTTMGWTQRDWYLGPHRAPLFDRAGNAGATIWWQGRIVGAWVVRPGGEPVYRLLEDVGADARARVAAEGERIAHLLGGDGVTASFPTPLYRELYAGQR</sequence>
<keyword evidence="2" id="KW-1185">Reference proteome</keyword>
<dbReference type="Proteomes" id="UP000610846">
    <property type="component" value="Unassembled WGS sequence"/>
</dbReference>
<evidence type="ECO:0000313" key="2">
    <source>
        <dbReference type="Proteomes" id="UP000610846"/>
    </source>
</evidence>
<name>A0A927J018_9MICO</name>
<dbReference type="RefSeq" id="WP_191828637.1">
    <property type="nucleotide sequence ID" value="NZ_JACYHB010000005.1"/>
</dbReference>
<gene>
    <name evidence="1" type="ORF">IF651_08325</name>
</gene>
<proteinExistence type="predicted"/>
<organism evidence="1 2">
    <name type="scientific">Cellulosimicrobium arenosum</name>
    <dbReference type="NCBI Taxonomy" id="2708133"/>
    <lineage>
        <taxon>Bacteria</taxon>
        <taxon>Bacillati</taxon>
        <taxon>Actinomycetota</taxon>
        <taxon>Actinomycetes</taxon>
        <taxon>Micrococcales</taxon>
        <taxon>Promicromonosporaceae</taxon>
        <taxon>Cellulosimicrobium</taxon>
    </lineage>
</organism>
<evidence type="ECO:0000313" key="1">
    <source>
        <dbReference type="EMBL" id="MBD8079058.1"/>
    </source>
</evidence>
<dbReference type="AlphaFoldDB" id="A0A927J018"/>
<reference evidence="1" key="2">
    <citation type="submission" date="2020-09" db="EMBL/GenBank/DDBJ databases">
        <authorList>
            <person name="Yu Y."/>
        </authorList>
    </citation>
    <scope>NUCLEOTIDE SEQUENCE</scope>
    <source>
        <strain evidence="1">KCTC 49039</strain>
    </source>
</reference>
<protein>
    <submittedName>
        <fullName evidence="1">AlkZ family DNA glycosylase</fullName>
    </submittedName>
</protein>